<dbReference type="InterPro" id="IPR015797">
    <property type="entry name" value="NUDIX_hydrolase-like_dom_sf"/>
</dbReference>
<dbReference type="Proteomes" id="UP000078447">
    <property type="component" value="Unassembled WGS sequence"/>
</dbReference>
<feature type="domain" description="Nudix hydrolase" evidence="5">
    <location>
        <begin position="1"/>
        <end position="139"/>
    </location>
</feature>
<comment type="similarity">
    <text evidence="4">Belongs to the Nudix hydrolase family.</text>
</comment>
<protein>
    <submittedName>
        <fullName evidence="6">NUDIX domain-containing protein</fullName>
    </submittedName>
</protein>
<name>A0ABX2V515_9BACL</name>
<dbReference type="EMBL" id="LVVL01000019">
    <property type="protein sequence ID" value="OAN10158.1"/>
    <property type="molecule type" value="Genomic_DNA"/>
</dbReference>
<evidence type="ECO:0000256" key="3">
    <source>
        <dbReference type="ARBA" id="ARBA00022842"/>
    </source>
</evidence>
<sequence length="144" mass="16384">MKRIDVASALIHDENGNILLVKNVKGDSFYWSPPGGAVEKDETLEEAIIREVKEETGFESKVIGMHSVREVIFSEKGHHALIITFFVQIIGGKIDIMDPNQEITDVRWVDYQTAKELMPSLVEMLRLDADMEKTPAFYEFEGVR</sequence>
<dbReference type="InterPro" id="IPR000086">
    <property type="entry name" value="NUDIX_hydrolase_dom"/>
</dbReference>
<gene>
    <name evidence="6" type="ORF">A3783_15070</name>
</gene>
<dbReference type="SUPFAM" id="SSF55811">
    <property type="entry name" value="Nudix"/>
    <property type="match status" value="1"/>
</dbReference>
<keyword evidence="3" id="KW-0460">Magnesium</keyword>
<dbReference type="Pfam" id="PF00293">
    <property type="entry name" value="NUDIX"/>
    <property type="match status" value="1"/>
</dbReference>
<dbReference type="CDD" id="cd02883">
    <property type="entry name" value="NUDIX_Hydrolase"/>
    <property type="match status" value="1"/>
</dbReference>
<dbReference type="PRINTS" id="PR00502">
    <property type="entry name" value="NUDIXFAMILY"/>
</dbReference>
<evidence type="ECO:0000259" key="5">
    <source>
        <dbReference type="PROSITE" id="PS51462"/>
    </source>
</evidence>
<evidence type="ECO:0000313" key="7">
    <source>
        <dbReference type="Proteomes" id="UP000078447"/>
    </source>
</evidence>
<organism evidence="6 7">
    <name type="scientific">Exiguobacterium undae</name>
    <dbReference type="NCBI Taxonomy" id="169177"/>
    <lineage>
        <taxon>Bacteria</taxon>
        <taxon>Bacillati</taxon>
        <taxon>Bacillota</taxon>
        <taxon>Bacilli</taxon>
        <taxon>Bacillales</taxon>
        <taxon>Bacillales Family XII. Incertae Sedis</taxon>
        <taxon>Exiguobacterium</taxon>
    </lineage>
</organism>
<evidence type="ECO:0000256" key="4">
    <source>
        <dbReference type="RuleBase" id="RU003476"/>
    </source>
</evidence>
<evidence type="ECO:0000256" key="1">
    <source>
        <dbReference type="ARBA" id="ARBA00001946"/>
    </source>
</evidence>
<dbReference type="PROSITE" id="PS51462">
    <property type="entry name" value="NUDIX"/>
    <property type="match status" value="1"/>
</dbReference>
<keyword evidence="7" id="KW-1185">Reference proteome</keyword>
<comment type="cofactor">
    <cofactor evidence="1">
        <name>Mg(2+)</name>
        <dbReference type="ChEBI" id="CHEBI:18420"/>
    </cofactor>
</comment>
<accession>A0ABX2V515</accession>
<dbReference type="RefSeq" id="WP_028105240.1">
    <property type="nucleotide sequence ID" value="NZ_LVVL01000019.1"/>
</dbReference>
<dbReference type="PANTHER" id="PTHR43046:SF12">
    <property type="entry name" value="GDP-MANNOSE MANNOSYL HYDROLASE"/>
    <property type="match status" value="1"/>
</dbReference>
<dbReference type="InterPro" id="IPR020084">
    <property type="entry name" value="NUDIX_hydrolase_CS"/>
</dbReference>
<dbReference type="Gene3D" id="3.90.79.10">
    <property type="entry name" value="Nucleoside Triphosphate Pyrophosphohydrolase"/>
    <property type="match status" value="1"/>
</dbReference>
<dbReference type="PROSITE" id="PS00893">
    <property type="entry name" value="NUDIX_BOX"/>
    <property type="match status" value="1"/>
</dbReference>
<dbReference type="PANTHER" id="PTHR43046">
    <property type="entry name" value="GDP-MANNOSE MANNOSYL HYDROLASE"/>
    <property type="match status" value="1"/>
</dbReference>
<evidence type="ECO:0000313" key="6">
    <source>
        <dbReference type="EMBL" id="OAN10158.1"/>
    </source>
</evidence>
<dbReference type="InterPro" id="IPR020476">
    <property type="entry name" value="Nudix_hydrolase"/>
</dbReference>
<keyword evidence="2 4" id="KW-0378">Hydrolase</keyword>
<reference evidence="6 7" key="1">
    <citation type="submission" date="2016-03" db="EMBL/GenBank/DDBJ databases">
        <authorList>
            <person name="Cho S.-Y."/>
            <person name="Lim S."/>
            <person name="Kim H."/>
            <person name="Soh E.H."/>
            <person name="Moon J.S."/>
        </authorList>
    </citation>
    <scope>NUCLEOTIDE SEQUENCE [LARGE SCALE GENOMIC DNA]</scope>
    <source>
        <strain evidence="6 7">KCTC 3810</strain>
    </source>
</reference>
<proteinExistence type="inferred from homology"/>
<comment type="caution">
    <text evidence="6">The sequence shown here is derived from an EMBL/GenBank/DDBJ whole genome shotgun (WGS) entry which is preliminary data.</text>
</comment>
<evidence type="ECO:0000256" key="2">
    <source>
        <dbReference type="ARBA" id="ARBA00022801"/>
    </source>
</evidence>